<dbReference type="OrthoDB" id="5298508at2"/>
<dbReference type="RefSeq" id="WP_094992219.1">
    <property type="nucleotide sequence ID" value="NZ_NQKI01000003.1"/>
</dbReference>
<protein>
    <recommendedName>
        <fullName evidence="1">Cyclic diguanosine monophosphate-binding protein</fullName>
        <shortName evidence="1">c-di-GMP-binding protein</shortName>
    </recommendedName>
    <alternativeName>
        <fullName evidence="1">Pilz domain-containing protein</fullName>
    </alternativeName>
</protein>
<dbReference type="InterPro" id="IPR009875">
    <property type="entry name" value="PilZ_domain"/>
</dbReference>
<dbReference type="EMBL" id="NQKI01000003">
    <property type="protein sequence ID" value="OZY60977.1"/>
    <property type="molecule type" value="Genomic_DNA"/>
</dbReference>
<dbReference type="GO" id="GO:0035438">
    <property type="term" value="F:cyclic-di-GMP binding"/>
    <property type="evidence" value="ECO:0007669"/>
    <property type="project" value="InterPro"/>
</dbReference>
<feature type="domain" description="PilZ" evidence="2">
    <location>
        <begin position="7"/>
        <end position="103"/>
    </location>
</feature>
<comment type="subunit">
    <text evidence="1">Monomer in both c-di-GMP-bound and free forms.</text>
</comment>
<evidence type="ECO:0000313" key="3">
    <source>
        <dbReference type="EMBL" id="OZY60977.1"/>
    </source>
</evidence>
<dbReference type="Gene3D" id="2.40.10.220">
    <property type="entry name" value="predicted glycosyltransferase like domains"/>
    <property type="match status" value="1"/>
</dbReference>
<sequence length="123" mass="14121">MPEQPEERRRFTRIAFDAQTRISQGPLHWSVKLLDVSLKGLLIEKPQDWRPAPAPEFTADIHLSNETHIIVVVHLAHTEAHQLGFECTRIDSESIGNLRRLVELNLGDQDLLQRELKALITDE</sequence>
<name>A0A266NGE1_9PSED</name>
<dbReference type="AlphaFoldDB" id="A0A266NGE1"/>
<dbReference type="InterPro" id="IPR027021">
    <property type="entry name" value="C-di-GMP_BP_PA4608"/>
</dbReference>
<organism evidence="3 4">
    <name type="scientific">Pseudomonas lundensis</name>
    <dbReference type="NCBI Taxonomy" id="86185"/>
    <lineage>
        <taxon>Bacteria</taxon>
        <taxon>Pseudomonadati</taxon>
        <taxon>Pseudomonadota</taxon>
        <taxon>Gammaproteobacteria</taxon>
        <taxon>Pseudomonadales</taxon>
        <taxon>Pseudomonadaceae</taxon>
        <taxon>Pseudomonas</taxon>
    </lineage>
</organism>
<keyword evidence="1" id="KW-0547">Nucleotide-binding</keyword>
<dbReference type="Proteomes" id="UP000215788">
    <property type="component" value="Unassembled WGS sequence"/>
</dbReference>
<evidence type="ECO:0000259" key="2">
    <source>
        <dbReference type="Pfam" id="PF07238"/>
    </source>
</evidence>
<comment type="caution">
    <text evidence="3">The sequence shown here is derived from an EMBL/GenBank/DDBJ whole genome shotgun (WGS) entry which is preliminary data.</text>
</comment>
<keyword evidence="1" id="KW-0973">c-di-GMP</keyword>
<accession>A0A266NGE1</accession>
<dbReference type="PIRSF" id="PIRSF028141">
    <property type="entry name" value="C-di-GMP_BP_PA4608"/>
    <property type="match status" value="1"/>
</dbReference>
<gene>
    <name evidence="3" type="ORF">CJF39_03830</name>
</gene>
<proteinExistence type="predicted"/>
<reference evidence="3 4" key="1">
    <citation type="submission" date="2017-08" db="EMBL/GenBank/DDBJ databases">
        <title>Genomic and metabolic characterisation of spoilage-associated Pseudomonas species.</title>
        <authorList>
            <person name="Stanborough T."/>
            <person name="Fegan N."/>
            <person name="Powell S.M."/>
            <person name="Singh T."/>
            <person name="Tamplin M.L."/>
            <person name="Chandry P.S."/>
        </authorList>
    </citation>
    <scope>NUCLEOTIDE SEQUENCE [LARGE SCALE GENOMIC DNA]</scope>
    <source>
        <strain evidence="3 4">L1802</strain>
    </source>
</reference>
<evidence type="ECO:0000256" key="1">
    <source>
        <dbReference type="PIRNR" id="PIRNR028141"/>
    </source>
</evidence>
<dbReference type="Pfam" id="PF07238">
    <property type="entry name" value="PilZ"/>
    <property type="match status" value="1"/>
</dbReference>
<dbReference type="SUPFAM" id="SSF141371">
    <property type="entry name" value="PilZ domain-like"/>
    <property type="match status" value="1"/>
</dbReference>
<evidence type="ECO:0000313" key="4">
    <source>
        <dbReference type="Proteomes" id="UP000215788"/>
    </source>
</evidence>
<comment type="function">
    <text evidence="1">Binds the second messenger bis-(3'-5') cyclic dimeric guanosine monophosphate (c-di-GMP). Can bind two c-di-GMP molecules per monomer. May play a role in bacterial second-messenger regulated processes. Binding to c-di-GMP induces a conformational change of the C- and N-termini resulting in the exposure of a highly negative surface on one side of the protein to a possible effector protein.</text>
</comment>